<keyword evidence="13" id="KW-1185">Reference proteome</keyword>
<evidence type="ECO:0000256" key="4">
    <source>
        <dbReference type="ARBA" id="ARBA00022989"/>
    </source>
</evidence>
<dbReference type="InterPro" id="IPR000276">
    <property type="entry name" value="GPCR_Rhodpsn"/>
</dbReference>
<evidence type="ECO:0000256" key="7">
    <source>
        <dbReference type="ARBA" id="ARBA00023157"/>
    </source>
</evidence>
<dbReference type="GO" id="GO:0004930">
    <property type="term" value="F:G protein-coupled receptor activity"/>
    <property type="evidence" value="ECO:0007669"/>
    <property type="project" value="UniProtKB-KW"/>
</dbReference>
<dbReference type="KEGG" id="bbel:109474226"/>
<evidence type="ECO:0000313" key="14">
    <source>
        <dbReference type="RefSeq" id="XP_019630410.1"/>
    </source>
</evidence>
<feature type="domain" description="G-protein coupled receptors family 1 profile" evidence="12">
    <location>
        <begin position="43"/>
        <end position="452"/>
    </location>
</feature>
<keyword evidence="4 11" id="KW-1133">Transmembrane helix</keyword>
<feature type="region of interest" description="Disordered" evidence="10">
    <location>
        <begin position="264"/>
        <end position="302"/>
    </location>
</feature>
<name>A0A6P4YLR1_BRABE</name>
<feature type="transmembrane region" description="Helical" evidence="11">
    <location>
        <begin position="143"/>
        <end position="163"/>
    </location>
</feature>
<dbReference type="AlphaFoldDB" id="A0A6P4YLR1"/>
<dbReference type="PRINTS" id="PR00237">
    <property type="entry name" value="GPCRRHODOPSN"/>
</dbReference>
<feature type="compositionally biased region" description="Low complexity" evidence="10">
    <location>
        <begin position="264"/>
        <end position="290"/>
    </location>
</feature>
<accession>A0A6P4YLR1</accession>
<dbReference type="GeneID" id="109474226"/>
<dbReference type="GO" id="GO:0005886">
    <property type="term" value="C:plasma membrane"/>
    <property type="evidence" value="ECO:0007669"/>
    <property type="project" value="UniProtKB-SubCell"/>
</dbReference>
<dbReference type="Pfam" id="PF00001">
    <property type="entry name" value="7tm_1"/>
    <property type="match status" value="1"/>
</dbReference>
<organism evidence="13 14">
    <name type="scientific">Branchiostoma belcheri</name>
    <name type="common">Amphioxus</name>
    <dbReference type="NCBI Taxonomy" id="7741"/>
    <lineage>
        <taxon>Eukaryota</taxon>
        <taxon>Metazoa</taxon>
        <taxon>Chordata</taxon>
        <taxon>Cephalochordata</taxon>
        <taxon>Leptocardii</taxon>
        <taxon>Amphioxiformes</taxon>
        <taxon>Branchiostomatidae</taxon>
        <taxon>Branchiostoma</taxon>
    </lineage>
</organism>
<evidence type="ECO:0000256" key="6">
    <source>
        <dbReference type="ARBA" id="ARBA00023136"/>
    </source>
</evidence>
<feature type="transmembrane region" description="Helical" evidence="11">
    <location>
        <begin position="401"/>
        <end position="422"/>
    </location>
</feature>
<dbReference type="Gene3D" id="1.20.1070.10">
    <property type="entry name" value="Rhodopsin 7-helix transmembrane proteins"/>
    <property type="match status" value="2"/>
</dbReference>
<keyword evidence="2" id="KW-1003">Cell membrane</keyword>
<keyword evidence="3 11" id="KW-0812">Transmembrane</keyword>
<gene>
    <name evidence="14" type="primary">LOC109474226</name>
</gene>
<evidence type="ECO:0000259" key="12">
    <source>
        <dbReference type="PROSITE" id="PS50262"/>
    </source>
</evidence>
<feature type="transmembrane region" description="Helical" evidence="11">
    <location>
        <begin position="64"/>
        <end position="90"/>
    </location>
</feature>
<dbReference type="Proteomes" id="UP000515135">
    <property type="component" value="Unplaced"/>
</dbReference>
<evidence type="ECO:0000256" key="11">
    <source>
        <dbReference type="SAM" id="Phobius"/>
    </source>
</evidence>
<feature type="region of interest" description="Disordered" evidence="10">
    <location>
        <begin position="217"/>
        <end position="242"/>
    </location>
</feature>
<dbReference type="PANTHER" id="PTHR24248">
    <property type="entry name" value="ADRENERGIC RECEPTOR-RELATED G-PROTEIN COUPLED RECEPTOR"/>
    <property type="match status" value="1"/>
</dbReference>
<evidence type="ECO:0000256" key="8">
    <source>
        <dbReference type="ARBA" id="ARBA00023170"/>
    </source>
</evidence>
<evidence type="ECO:0000256" key="9">
    <source>
        <dbReference type="ARBA" id="ARBA00023224"/>
    </source>
</evidence>
<evidence type="ECO:0000256" key="2">
    <source>
        <dbReference type="ARBA" id="ARBA00022475"/>
    </source>
</evidence>
<proteinExistence type="predicted"/>
<dbReference type="GO" id="GO:0043410">
    <property type="term" value="P:positive regulation of MAPK cascade"/>
    <property type="evidence" value="ECO:0007669"/>
    <property type="project" value="TreeGrafter"/>
</dbReference>
<dbReference type="OrthoDB" id="10011134at2759"/>
<keyword evidence="8" id="KW-0675">Receptor</keyword>
<evidence type="ECO:0000313" key="13">
    <source>
        <dbReference type="Proteomes" id="UP000515135"/>
    </source>
</evidence>
<dbReference type="SUPFAM" id="SSF81321">
    <property type="entry name" value="Family A G protein-coupled receptor-like"/>
    <property type="match status" value="1"/>
</dbReference>
<sequence>MVVNESVDSFTCPNSETSRIDCDPGGVAIAAVFSLLAITTVLTNVAVIVVIVKDKRLREAYHYLYIFSLALADLSVGALGILSCYMYYLICTDPADCKSWKALDFLTGGVSMSNLVVISVDRFHAFASPLQHNSSKKSKKRKVAILVVAWVIPTVAWSIPVGVPNSIYDTGEVVGDLPVLSLYSTLFHFLPSTIIVVLYVRILIIILKLTKSTAENARSPSDATNLGVGGGTRLDKKAKTSDELQGRYRIMSGPAAVGMYARRSTTTTTMSRSSPVTRPRAATSPAAPTTGTEPWPWAKRPPRRESAIFTITDGETTCHVSKPEVKMTSEQPSYKKRRAGYHANFIVRYHDGDSESDALSRPEVVVDRPKLYAHERVLSNIRNQRRYEALMARHRRATRLLVERIAAFIICWIPYSIVLLILPLNTLVGLQEVYKVTKALSYLNSTLNPLLYAFGNYDYRRALWELFCKKRRDVSLAVYRPSQNNVQFRDMNRFT</sequence>
<protein>
    <submittedName>
        <fullName evidence="14">Muscarinic acetylcholine receptor DM1-like</fullName>
    </submittedName>
</protein>
<evidence type="ECO:0000256" key="5">
    <source>
        <dbReference type="ARBA" id="ARBA00023040"/>
    </source>
</evidence>
<dbReference type="InterPro" id="IPR017452">
    <property type="entry name" value="GPCR_Rhodpsn_7TM"/>
</dbReference>
<evidence type="ECO:0000256" key="10">
    <source>
        <dbReference type="SAM" id="MobiDB-lite"/>
    </source>
</evidence>
<evidence type="ECO:0000256" key="1">
    <source>
        <dbReference type="ARBA" id="ARBA00004651"/>
    </source>
</evidence>
<dbReference type="PROSITE" id="PS50262">
    <property type="entry name" value="G_PROTEIN_RECEP_F1_2"/>
    <property type="match status" value="1"/>
</dbReference>
<feature type="compositionally biased region" description="Basic and acidic residues" evidence="10">
    <location>
        <begin position="233"/>
        <end position="242"/>
    </location>
</feature>
<dbReference type="RefSeq" id="XP_019630410.1">
    <property type="nucleotide sequence ID" value="XM_019774851.1"/>
</dbReference>
<reference evidence="14" key="1">
    <citation type="submission" date="2025-08" db="UniProtKB">
        <authorList>
            <consortium name="RefSeq"/>
        </authorList>
    </citation>
    <scope>IDENTIFICATION</scope>
    <source>
        <tissue evidence="14">Gonad</tissue>
    </source>
</reference>
<feature type="transmembrane region" description="Helical" evidence="11">
    <location>
        <begin position="27"/>
        <end position="52"/>
    </location>
</feature>
<comment type="subcellular location">
    <subcellularLocation>
        <location evidence="1">Cell membrane</location>
        <topology evidence="1">Multi-pass membrane protein</topology>
    </subcellularLocation>
</comment>
<evidence type="ECO:0000256" key="3">
    <source>
        <dbReference type="ARBA" id="ARBA00022692"/>
    </source>
</evidence>
<keyword evidence="6 11" id="KW-0472">Membrane</keyword>
<feature type="transmembrane region" description="Helical" evidence="11">
    <location>
        <begin position="183"/>
        <end position="207"/>
    </location>
</feature>
<feature type="transmembrane region" description="Helical" evidence="11">
    <location>
        <begin position="102"/>
        <end position="123"/>
    </location>
</feature>
<dbReference type="PANTHER" id="PTHR24248:SF199">
    <property type="entry name" value="IP13425P-RELATED"/>
    <property type="match status" value="1"/>
</dbReference>
<dbReference type="GO" id="GO:0071880">
    <property type="term" value="P:adenylate cyclase-activating adrenergic receptor signaling pathway"/>
    <property type="evidence" value="ECO:0007669"/>
    <property type="project" value="TreeGrafter"/>
</dbReference>
<keyword evidence="7" id="KW-1015">Disulfide bond</keyword>
<keyword evidence="5" id="KW-0297">G-protein coupled receptor</keyword>
<keyword evidence="9" id="KW-0807">Transducer</keyword>